<sequence length="62" mass="5959">MWQEASRCKGGDGGSGGSVGGGIGAKVGRVGWPAVAQGQDGPGGLAGHGSGRRRVGQPGSRE</sequence>
<organism evidence="2 3">
    <name type="scientific">Alicyclobacillus dauci</name>
    <dbReference type="NCBI Taxonomy" id="1475485"/>
    <lineage>
        <taxon>Bacteria</taxon>
        <taxon>Bacillati</taxon>
        <taxon>Bacillota</taxon>
        <taxon>Bacilli</taxon>
        <taxon>Bacillales</taxon>
        <taxon>Alicyclobacillaceae</taxon>
        <taxon>Alicyclobacillus</taxon>
    </lineage>
</organism>
<feature type="compositionally biased region" description="Gly residues" evidence="1">
    <location>
        <begin position="40"/>
        <end position="49"/>
    </location>
</feature>
<dbReference type="EMBL" id="CP104064">
    <property type="protein sequence ID" value="WAH36749.1"/>
    <property type="molecule type" value="Genomic_DNA"/>
</dbReference>
<feature type="region of interest" description="Disordered" evidence="1">
    <location>
        <begin position="1"/>
        <end position="62"/>
    </location>
</feature>
<evidence type="ECO:0000256" key="1">
    <source>
        <dbReference type="SAM" id="MobiDB-lite"/>
    </source>
</evidence>
<dbReference type="RefSeq" id="WP_268044130.1">
    <property type="nucleotide sequence ID" value="NZ_CP104064.1"/>
</dbReference>
<name>A0ABY6Z383_9BACL</name>
<feature type="compositionally biased region" description="Basic and acidic residues" evidence="1">
    <location>
        <begin position="1"/>
        <end position="10"/>
    </location>
</feature>
<gene>
    <name evidence="2" type="ORF">NZD86_21665</name>
</gene>
<reference evidence="2" key="1">
    <citation type="submission" date="2022-08" db="EMBL/GenBank/DDBJ databases">
        <title>Alicyclobacillus dauci DSM2870, complete genome.</title>
        <authorList>
            <person name="Wang Q."/>
            <person name="Cai R."/>
            <person name="Wang Z."/>
        </authorList>
    </citation>
    <scope>NUCLEOTIDE SEQUENCE</scope>
    <source>
        <strain evidence="2">DSM 28700</strain>
    </source>
</reference>
<accession>A0ABY6Z383</accession>
<proteinExistence type="predicted"/>
<feature type="compositionally biased region" description="Gly residues" evidence="1">
    <location>
        <begin position="11"/>
        <end position="25"/>
    </location>
</feature>
<keyword evidence="3" id="KW-1185">Reference proteome</keyword>
<evidence type="ECO:0000313" key="2">
    <source>
        <dbReference type="EMBL" id="WAH36749.1"/>
    </source>
</evidence>
<protein>
    <submittedName>
        <fullName evidence="2">Uncharacterized protein</fullName>
    </submittedName>
</protein>
<dbReference type="Proteomes" id="UP001164803">
    <property type="component" value="Chromosome"/>
</dbReference>
<evidence type="ECO:0000313" key="3">
    <source>
        <dbReference type="Proteomes" id="UP001164803"/>
    </source>
</evidence>